<protein>
    <submittedName>
        <fullName evidence="1">Uncharacterized protein</fullName>
    </submittedName>
</protein>
<name>A0ABV1QCI5_STRMI</name>
<dbReference type="Proteomes" id="UP001456562">
    <property type="component" value="Unassembled WGS sequence"/>
</dbReference>
<evidence type="ECO:0000313" key="1">
    <source>
        <dbReference type="EMBL" id="MER0428865.1"/>
    </source>
</evidence>
<reference evidence="1 2" key="1">
    <citation type="submission" date="2024-01" db="EMBL/GenBank/DDBJ databases">
        <title>Metagenomic exploration of the rhizosphere soil microbial community and their significance in facilitating the development of wild simulated ginseng.</title>
        <authorList>
            <person name="Huang J."/>
        </authorList>
    </citation>
    <scope>NUCLEOTIDE SEQUENCE [LARGE SCALE GENOMIC DNA]</scope>
    <source>
        <strain evidence="1 2">WY141</strain>
    </source>
</reference>
<dbReference type="EMBL" id="JBEJUE010000044">
    <property type="protein sequence ID" value="MER0428865.1"/>
    <property type="molecule type" value="Genomic_DNA"/>
</dbReference>
<keyword evidence="2" id="KW-1185">Reference proteome</keyword>
<gene>
    <name evidence="1" type="ORF">ABR748_32355</name>
</gene>
<dbReference type="RefSeq" id="WP_350240914.1">
    <property type="nucleotide sequence ID" value="NZ_JBEJUE010000044.1"/>
</dbReference>
<evidence type="ECO:0000313" key="2">
    <source>
        <dbReference type="Proteomes" id="UP001456562"/>
    </source>
</evidence>
<comment type="caution">
    <text evidence="1">The sequence shown here is derived from an EMBL/GenBank/DDBJ whole genome shotgun (WGS) entry which is preliminary data.</text>
</comment>
<organism evidence="1 2">
    <name type="scientific">Streptomyces microflavus</name>
    <name type="common">Streptomyces lipmanii</name>
    <dbReference type="NCBI Taxonomy" id="1919"/>
    <lineage>
        <taxon>Bacteria</taxon>
        <taxon>Bacillati</taxon>
        <taxon>Actinomycetota</taxon>
        <taxon>Actinomycetes</taxon>
        <taxon>Kitasatosporales</taxon>
        <taxon>Streptomycetaceae</taxon>
        <taxon>Streptomyces</taxon>
    </lineage>
</organism>
<sequence length="62" mass="7015">MTPGKRRGLYDLYMAAAAAVREHDTTCTSCSPDPRCTTGHRLYGELVRLQDDYLAQQKTKRP</sequence>
<proteinExistence type="predicted"/>
<accession>A0ABV1QCI5</accession>